<evidence type="ECO:0000256" key="7">
    <source>
        <dbReference type="ARBA" id="ARBA00022975"/>
    </source>
</evidence>
<dbReference type="EMBL" id="HBGU01044370">
    <property type="protein sequence ID" value="CAD9477277.1"/>
    <property type="molecule type" value="Transcribed_RNA"/>
</dbReference>
<organism evidence="12">
    <name type="scientific">Haptolina brevifila</name>
    <dbReference type="NCBI Taxonomy" id="156173"/>
    <lineage>
        <taxon>Eukaryota</taxon>
        <taxon>Haptista</taxon>
        <taxon>Haptophyta</taxon>
        <taxon>Prymnesiophyceae</taxon>
        <taxon>Prymnesiales</taxon>
        <taxon>Prymnesiaceae</taxon>
        <taxon>Haptolina</taxon>
    </lineage>
</organism>
<dbReference type="SUPFAM" id="SSF52540">
    <property type="entry name" value="P-loop containing nucleoside triphosphate hydrolases"/>
    <property type="match status" value="1"/>
</dbReference>
<evidence type="ECO:0000256" key="1">
    <source>
        <dbReference type="ARBA" id="ARBA00005171"/>
    </source>
</evidence>
<dbReference type="CDD" id="cd01746">
    <property type="entry name" value="GATase1_CTP_Synthase"/>
    <property type="match status" value="1"/>
</dbReference>
<dbReference type="Pfam" id="PF06418">
    <property type="entry name" value="CTP_synth_N"/>
    <property type="match status" value="1"/>
</dbReference>
<comment type="function">
    <text evidence="9">Catalyzes the ATP-dependent amination of UTP to CTP with either L-glutamine or ammonia as the source of nitrogen.</text>
</comment>
<evidence type="ECO:0000256" key="6">
    <source>
        <dbReference type="ARBA" id="ARBA00022962"/>
    </source>
</evidence>
<dbReference type="FunFam" id="3.40.50.880:FF:000002">
    <property type="entry name" value="CTP synthase"/>
    <property type="match status" value="1"/>
</dbReference>
<keyword evidence="3 9" id="KW-0436">Ligase</keyword>
<dbReference type="PROSITE" id="PS51273">
    <property type="entry name" value="GATASE_TYPE_1"/>
    <property type="match status" value="1"/>
</dbReference>
<dbReference type="GO" id="GO:0003883">
    <property type="term" value="F:CTP synthase activity"/>
    <property type="evidence" value="ECO:0007669"/>
    <property type="project" value="UniProtKB-UniRule"/>
</dbReference>
<dbReference type="PANTHER" id="PTHR11550:SF0">
    <property type="entry name" value="CTP SYNTHASE-RELATED"/>
    <property type="match status" value="1"/>
</dbReference>
<dbReference type="HAMAP" id="MF_01227">
    <property type="entry name" value="PyrG"/>
    <property type="match status" value="1"/>
</dbReference>
<dbReference type="Gene3D" id="3.40.50.880">
    <property type="match status" value="1"/>
</dbReference>
<keyword evidence="5 9" id="KW-0067">ATP-binding</keyword>
<accession>A0A7S2H0U2</accession>
<gene>
    <name evidence="12" type="ORF">CBRE1094_LOCUS24172</name>
</gene>
<dbReference type="FunFam" id="3.40.50.300:FF:000207">
    <property type="entry name" value="CTP synthase"/>
    <property type="match status" value="1"/>
</dbReference>
<dbReference type="GO" id="GO:0019856">
    <property type="term" value="P:pyrimidine nucleobase biosynthetic process"/>
    <property type="evidence" value="ECO:0007669"/>
    <property type="project" value="TreeGrafter"/>
</dbReference>
<comment type="pathway">
    <text evidence="1 9">Pyrimidine metabolism; CTP biosynthesis via de novo pathway; CTP from UDP: step 2/2.</text>
</comment>
<dbReference type="Gene3D" id="3.40.50.300">
    <property type="entry name" value="P-loop containing nucleotide triphosphate hydrolases"/>
    <property type="match status" value="1"/>
</dbReference>
<evidence type="ECO:0000259" key="11">
    <source>
        <dbReference type="Pfam" id="PF06418"/>
    </source>
</evidence>
<reference evidence="12" key="1">
    <citation type="submission" date="2021-01" db="EMBL/GenBank/DDBJ databases">
        <authorList>
            <person name="Corre E."/>
            <person name="Pelletier E."/>
            <person name="Niang G."/>
            <person name="Scheremetjew M."/>
            <person name="Finn R."/>
            <person name="Kale V."/>
            <person name="Holt S."/>
            <person name="Cochrane G."/>
            <person name="Meng A."/>
            <person name="Brown T."/>
            <person name="Cohen L."/>
        </authorList>
    </citation>
    <scope>NUCLEOTIDE SEQUENCE</scope>
    <source>
        <strain evidence="12">UTEX LB 985</strain>
    </source>
</reference>
<dbReference type="InterPro" id="IPR017456">
    <property type="entry name" value="CTP_synthase_N"/>
</dbReference>
<keyword evidence="6 9" id="KW-0315">Glutamine amidotransferase</keyword>
<dbReference type="GO" id="GO:0005524">
    <property type="term" value="F:ATP binding"/>
    <property type="evidence" value="ECO:0007669"/>
    <property type="project" value="UniProtKB-KW"/>
</dbReference>
<sequence length="677" mass="74250">MATAVVEGEVVAVRDGESIELTVECEGILKDPIVYAYEAGSMIGDFLKQLAKDLEKPESSVRIATASGAMLSSTMTHSLAWKPGRILLADGVKCEVACMTVDNEVDTFAPSSRARRGSVKSSSVAPMKYIVVTGGVVSGLGKGVTASSIGVLMRSAGYRVTSIKIDPYLNVDAGTMSPFEHGEVFTLDDGGEVDLDLGNYERFNELTLTRDHNITTGKVYQQCLEKERRGDYLGKTVQVIPHVTDAIMEWIERVAKMPTDGLPGQPNVCIIELGGTVGDIESMPFVEALRQFQFRIGRDNILFFHVSLVPVLGAVGEEKTKPTQHSVQNLRAAGLSPDFLVCRSSKPLSKSTKQKLANFCHVPAEHCLGVHDLSNIYRVPMLLHSQDVTDNMLAGLKLLTRPRSNLWNEWRALAELVDSLDVPVRIAVVGKYTDLSDAYLSISKALYHAANKCERKLVIDWIESETLAADNETSESFTESWAKLKGCDGVLVPGGFGNRGVEGKIAAAKYARENGKPYLGVCLGFQIAVIEFARNMCGKEKANSTELDESTPHPVVLFMPEGSKTHMGGTMRLGARRTELTRADCQACRLYGGQLAFDERHRHRYEVNIDYVSELEAKGLEFVGRDTKGERMEIFELKGHPFFIGAQYHPEFKSRPLKPSPLFYGLLCASSGVKPDV</sequence>
<dbReference type="GO" id="GO:0042802">
    <property type="term" value="F:identical protein binding"/>
    <property type="evidence" value="ECO:0007669"/>
    <property type="project" value="TreeGrafter"/>
</dbReference>
<evidence type="ECO:0000256" key="3">
    <source>
        <dbReference type="ARBA" id="ARBA00022598"/>
    </source>
</evidence>
<dbReference type="NCBIfam" id="NF003792">
    <property type="entry name" value="PRK05380.1"/>
    <property type="match status" value="1"/>
</dbReference>
<evidence type="ECO:0000256" key="2">
    <source>
        <dbReference type="ARBA" id="ARBA00007533"/>
    </source>
</evidence>
<evidence type="ECO:0000313" key="12">
    <source>
        <dbReference type="EMBL" id="CAD9477277.1"/>
    </source>
</evidence>
<dbReference type="AlphaFoldDB" id="A0A7S2H0U2"/>
<evidence type="ECO:0000256" key="5">
    <source>
        <dbReference type="ARBA" id="ARBA00022840"/>
    </source>
</evidence>
<dbReference type="UniPathway" id="UPA00159">
    <property type="reaction ID" value="UER00277"/>
</dbReference>
<feature type="domain" description="CTP synthase N-terminal" evidence="11">
    <location>
        <begin position="128"/>
        <end position="398"/>
    </location>
</feature>
<evidence type="ECO:0000256" key="9">
    <source>
        <dbReference type="RuleBase" id="RU810713"/>
    </source>
</evidence>
<keyword evidence="7 9" id="KW-0665">Pyrimidine biosynthesis</keyword>
<dbReference type="SUPFAM" id="SSF52317">
    <property type="entry name" value="Class I glutamine amidotransferase-like"/>
    <property type="match status" value="1"/>
</dbReference>
<comment type="similarity">
    <text evidence="2 9">Belongs to the CTP synthase family.</text>
</comment>
<keyword evidence="4 9" id="KW-0547">Nucleotide-binding</keyword>
<dbReference type="InterPro" id="IPR033828">
    <property type="entry name" value="GATase1_CTP_Synthase"/>
</dbReference>
<dbReference type="InterPro" id="IPR004468">
    <property type="entry name" value="CTP_synthase"/>
</dbReference>
<dbReference type="CDD" id="cd03113">
    <property type="entry name" value="CTPS_N"/>
    <property type="match status" value="1"/>
</dbReference>
<comment type="catalytic activity">
    <reaction evidence="8 9">
        <text>UTP + L-glutamine + ATP + H2O = CTP + L-glutamate + ADP + phosphate + 2 H(+)</text>
        <dbReference type="Rhea" id="RHEA:26426"/>
        <dbReference type="ChEBI" id="CHEBI:15377"/>
        <dbReference type="ChEBI" id="CHEBI:15378"/>
        <dbReference type="ChEBI" id="CHEBI:29985"/>
        <dbReference type="ChEBI" id="CHEBI:30616"/>
        <dbReference type="ChEBI" id="CHEBI:37563"/>
        <dbReference type="ChEBI" id="CHEBI:43474"/>
        <dbReference type="ChEBI" id="CHEBI:46398"/>
        <dbReference type="ChEBI" id="CHEBI:58359"/>
        <dbReference type="ChEBI" id="CHEBI:456216"/>
        <dbReference type="EC" id="6.3.4.2"/>
    </reaction>
</comment>
<dbReference type="NCBIfam" id="TIGR00337">
    <property type="entry name" value="PyrG"/>
    <property type="match status" value="1"/>
</dbReference>
<dbReference type="PANTHER" id="PTHR11550">
    <property type="entry name" value="CTP SYNTHASE"/>
    <property type="match status" value="1"/>
</dbReference>
<name>A0A7S2H0U2_9EUKA</name>
<evidence type="ECO:0000256" key="4">
    <source>
        <dbReference type="ARBA" id="ARBA00022741"/>
    </source>
</evidence>
<dbReference type="Pfam" id="PF00117">
    <property type="entry name" value="GATase"/>
    <property type="match status" value="1"/>
</dbReference>
<dbReference type="EC" id="6.3.4.2" evidence="9"/>
<feature type="domain" description="Glutamine amidotransferase" evidence="10">
    <location>
        <begin position="435"/>
        <end position="665"/>
    </location>
</feature>
<dbReference type="GO" id="GO:0044210">
    <property type="term" value="P:'de novo' CTP biosynthetic process"/>
    <property type="evidence" value="ECO:0007669"/>
    <property type="project" value="UniProtKB-UniRule"/>
</dbReference>
<protein>
    <recommendedName>
        <fullName evidence="9">CTP synthase</fullName>
        <ecNumber evidence="9">6.3.4.2</ecNumber>
    </recommendedName>
    <alternativeName>
        <fullName evidence="9">UTP--ammonia ligase</fullName>
    </alternativeName>
</protein>
<evidence type="ECO:0000256" key="8">
    <source>
        <dbReference type="ARBA" id="ARBA00047781"/>
    </source>
</evidence>
<evidence type="ECO:0000259" key="10">
    <source>
        <dbReference type="Pfam" id="PF00117"/>
    </source>
</evidence>
<dbReference type="InterPro" id="IPR027417">
    <property type="entry name" value="P-loop_NTPase"/>
</dbReference>
<dbReference type="InterPro" id="IPR029062">
    <property type="entry name" value="Class_I_gatase-like"/>
</dbReference>
<dbReference type="InterPro" id="IPR017926">
    <property type="entry name" value="GATASE"/>
</dbReference>
<proteinExistence type="inferred from homology"/>